<name>A0A2V1H0T8_9GAMM</name>
<protein>
    <submittedName>
        <fullName evidence="8">Cobalt ECF transporter T component CbiQ</fullName>
    </submittedName>
</protein>
<dbReference type="InterPro" id="IPR003339">
    <property type="entry name" value="ABC/ECF_trnsptr_transmembrane"/>
</dbReference>
<keyword evidence="4 7" id="KW-0812">Transmembrane</keyword>
<dbReference type="Pfam" id="PF02361">
    <property type="entry name" value="CbiQ"/>
    <property type="match status" value="1"/>
</dbReference>
<feature type="transmembrane region" description="Helical" evidence="7">
    <location>
        <begin position="234"/>
        <end position="257"/>
    </location>
</feature>
<proteinExistence type="inferred from homology"/>
<dbReference type="Proteomes" id="UP000244906">
    <property type="component" value="Unassembled WGS sequence"/>
</dbReference>
<gene>
    <name evidence="8" type="primary">cbiQ</name>
    <name evidence="8" type="ORF">DC094_04445</name>
</gene>
<dbReference type="InterPro" id="IPR051611">
    <property type="entry name" value="ECF_transporter_component"/>
</dbReference>
<keyword evidence="6 7" id="KW-0472">Membrane</keyword>
<comment type="caution">
    <text evidence="8">The sequence shown here is derived from an EMBL/GenBank/DDBJ whole genome shotgun (WGS) entry which is preliminary data.</text>
</comment>
<dbReference type="PANTHER" id="PTHR34857">
    <property type="entry name" value="SLL0384 PROTEIN"/>
    <property type="match status" value="1"/>
</dbReference>
<dbReference type="GO" id="GO:0006824">
    <property type="term" value="P:cobalt ion transport"/>
    <property type="evidence" value="ECO:0007669"/>
    <property type="project" value="InterPro"/>
</dbReference>
<dbReference type="NCBIfam" id="TIGR02454">
    <property type="entry name" value="ECF_T_CbiQ"/>
    <property type="match status" value="1"/>
</dbReference>
<feature type="transmembrane region" description="Helical" evidence="7">
    <location>
        <begin position="70"/>
        <end position="93"/>
    </location>
</feature>
<sequence length="276" mass="30617">MIDALYRGQDGSAAVKTLLQIRLAVVLMLLVAIAVVLTKNWFSLASLASISLSLCLAAHVPLLRGLKQLLLFDGIVILTVALLPFTVSGPPWVEVLGFSISKNGLLLAAMIIAKANIVMLAVMALSRGCNALQLAHALSELKMPSKLVILMQFCIRYIQVMQQEFFRLRQAMKCRGFQPKSNLHTWKSYGYLFGVMIIRAMERADRIWLAMKSRGYNGKFLSPEVQTIKTKDRLIFSAVIISIVSALLLGTVIQFFIQPMPPSIIQTISQWVQGII</sequence>
<keyword evidence="5 7" id="KW-1133">Transmembrane helix</keyword>
<evidence type="ECO:0000256" key="7">
    <source>
        <dbReference type="SAM" id="Phobius"/>
    </source>
</evidence>
<evidence type="ECO:0000256" key="4">
    <source>
        <dbReference type="ARBA" id="ARBA00022692"/>
    </source>
</evidence>
<dbReference type="GO" id="GO:0043190">
    <property type="term" value="C:ATP-binding cassette (ABC) transporter complex"/>
    <property type="evidence" value="ECO:0007669"/>
    <property type="project" value="InterPro"/>
</dbReference>
<accession>A0A2V1H0T8</accession>
<evidence type="ECO:0000313" key="9">
    <source>
        <dbReference type="Proteomes" id="UP000244906"/>
    </source>
</evidence>
<dbReference type="EMBL" id="QDDL01000001">
    <property type="protein sequence ID" value="PVZ72269.1"/>
    <property type="molecule type" value="Genomic_DNA"/>
</dbReference>
<evidence type="ECO:0000256" key="6">
    <source>
        <dbReference type="ARBA" id="ARBA00023136"/>
    </source>
</evidence>
<dbReference type="PANTHER" id="PTHR34857:SF2">
    <property type="entry name" value="SLL0384 PROTEIN"/>
    <property type="match status" value="1"/>
</dbReference>
<evidence type="ECO:0000256" key="5">
    <source>
        <dbReference type="ARBA" id="ARBA00022989"/>
    </source>
</evidence>
<feature type="transmembrane region" description="Helical" evidence="7">
    <location>
        <begin position="105"/>
        <end position="125"/>
    </location>
</feature>
<dbReference type="AlphaFoldDB" id="A0A2V1H0T8"/>
<dbReference type="RefSeq" id="WP_116685854.1">
    <property type="nucleotide sequence ID" value="NZ_CAWNYD010000001.1"/>
</dbReference>
<comment type="subcellular location">
    <subcellularLocation>
        <location evidence="1">Cell membrane</location>
        <topology evidence="1">Multi-pass membrane protein</topology>
    </subcellularLocation>
</comment>
<comment type="similarity">
    <text evidence="2">Belongs to the CbiQ family.</text>
</comment>
<dbReference type="OrthoDB" id="4533at2"/>
<evidence type="ECO:0000256" key="2">
    <source>
        <dbReference type="ARBA" id="ARBA00008564"/>
    </source>
</evidence>
<evidence type="ECO:0000313" key="8">
    <source>
        <dbReference type="EMBL" id="PVZ72269.1"/>
    </source>
</evidence>
<keyword evidence="9" id="KW-1185">Reference proteome</keyword>
<dbReference type="CDD" id="cd16914">
    <property type="entry name" value="EcfT"/>
    <property type="match status" value="1"/>
</dbReference>
<organism evidence="8 9">
    <name type="scientific">Pelagibaculum spongiae</name>
    <dbReference type="NCBI Taxonomy" id="2080658"/>
    <lineage>
        <taxon>Bacteria</taxon>
        <taxon>Pseudomonadati</taxon>
        <taxon>Pseudomonadota</taxon>
        <taxon>Gammaproteobacteria</taxon>
        <taxon>Oceanospirillales</taxon>
        <taxon>Pelagibaculum</taxon>
    </lineage>
</organism>
<evidence type="ECO:0000256" key="3">
    <source>
        <dbReference type="ARBA" id="ARBA00022475"/>
    </source>
</evidence>
<evidence type="ECO:0000256" key="1">
    <source>
        <dbReference type="ARBA" id="ARBA00004651"/>
    </source>
</evidence>
<keyword evidence="3" id="KW-1003">Cell membrane</keyword>
<feature type="transmembrane region" description="Helical" evidence="7">
    <location>
        <begin position="44"/>
        <end position="63"/>
    </location>
</feature>
<dbReference type="InterPro" id="IPR012809">
    <property type="entry name" value="ECF_CbiQ"/>
</dbReference>
<reference evidence="8 9" key="1">
    <citation type="submission" date="2018-04" db="EMBL/GenBank/DDBJ databases">
        <title>Thalassorhabdus spongiae gen. nov., sp. nov., isolated from a marine sponge in South-West Iceland.</title>
        <authorList>
            <person name="Knobloch S."/>
            <person name="Daussin A."/>
            <person name="Johannsson R."/>
            <person name="Marteinsson V.T."/>
        </authorList>
    </citation>
    <scope>NUCLEOTIDE SEQUENCE [LARGE SCALE GENOMIC DNA]</scope>
    <source>
        <strain evidence="8 9">Hp12</strain>
    </source>
</reference>
<feature type="transmembrane region" description="Helical" evidence="7">
    <location>
        <begin position="21"/>
        <end position="38"/>
    </location>
</feature>